<dbReference type="SMART" id="SM00398">
    <property type="entry name" value="HMG"/>
    <property type="match status" value="1"/>
</dbReference>
<evidence type="ECO:0000259" key="7">
    <source>
        <dbReference type="PROSITE" id="PS50118"/>
    </source>
</evidence>
<proteinExistence type="predicted"/>
<protein>
    <submittedName>
        <fullName evidence="8">Chromatin-associated protein</fullName>
    </submittedName>
</protein>
<dbReference type="Gene3D" id="1.10.30.10">
    <property type="entry name" value="High mobility group box domain"/>
    <property type="match status" value="2"/>
</dbReference>
<keyword evidence="2 4" id="KW-0238">DNA-binding</keyword>
<dbReference type="AlphaFoldDB" id="T0MJZ3"/>
<name>T0MJZ3_9MICR</name>
<dbReference type="HOGENOM" id="CLU_124554_0_0_1"/>
<feature type="compositionally biased region" description="Basic and acidic residues" evidence="6">
    <location>
        <begin position="144"/>
        <end position="154"/>
    </location>
</feature>
<dbReference type="Pfam" id="PF00505">
    <property type="entry name" value="HMG_box"/>
    <property type="match status" value="1"/>
</dbReference>
<keyword evidence="5" id="KW-0175">Coiled coil</keyword>
<evidence type="ECO:0000256" key="2">
    <source>
        <dbReference type="ARBA" id="ARBA00023125"/>
    </source>
</evidence>
<dbReference type="SUPFAM" id="SSF47095">
    <property type="entry name" value="HMG-box"/>
    <property type="match status" value="2"/>
</dbReference>
<feature type="domain" description="HMG box" evidence="7">
    <location>
        <begin position="24"/>
        <end position="91"/>
    </location>
</feature>
<sequence length="171" mass="19940">MTTAKVQKASRKKTTKRLKDVNAPKAPLTPYLQFGNEQRKIDPKINSLPVGEQGKMLSEMWKNLAEDVKEKMKSNYAEQRKKYKKEFEEYKNTDSYKEWAEQKAELVKNMSMPDIASTVAKKWKSMTSEEKKIYQDAADKINNEIKEKENVKSEEMEDDEAETSEENSDNE</sequence>
<keyword evidence="9" id="KW-1185">Reference proteome</keyword>
<dbReference type="PROSITE" id="PS50118">
    <property type="entry name" value="HMG_BOX_2"/>
    <property type="match status" value="1"/>
</dbReference>
<feature type="region of interest" description="Disordered" evidence="6">
    <location>
        <begin position="144"/>
        <end position="171"/>
    </location>
</feature>
<evidence type="ECO:0000256" key="4">
    <source>
        <dbReference type="PROSITE-ProRule" id="PRU00267"/>
    </source>
</evidence>
<feature type="region of interest" description="Disordered" evidence="6">
    <location>
        <begin position="1"/>
        <end position="29"/>
    </location>
</feature>
<dbReference type="GO" id="GO:0003677">
    <property type="term" value="F:DNA binding"/>
    <property type="evidence" value="ECO:0007669"/>
    <property type="project" value="UniProtKB-UniRule"/>
</dbReference>
<dbReference type="GO" id="GO:0005634">
    <property type="term" value="C:nucleus"/>
    <property type="evidence" value="ECO:0007669"/>
    <property type="project" value="UniProtKB-SubCell"/>
</dbReference>
<dbReference type="PANTHER" id="PTHR48112">
    <property type="entry name" value="HIGH MOBILITY GROUP PROTEIN DSP1"/>
    <property type="match status" value="1"/>
</dbReference>
<dbReference type="Proteomes" id="UP000053780">
    <property type="component" value="Unassembled WGS sequence"/>
</dbReference>
<feature type="compositionally biased region" description="Acidic residues" evidence="6">
    <location>
        <begin position="155"/>
        <end position="171"/>
    </location>
</feature>
<feature type="coiled-coil region" evidence="5">
    <location>
        <begin position="62"/>
        <end position="93"/>
    </location>
</feature>
<dbReference type="EMBL" id="KE647154">
    <property type="protein sequence ID" value="EQB61310.1"/>
    <property type="molecule type" value="Genomic_DNA"/>
</dbReference>
<dbReference type="OrthoDB" id="1919336at2759"/>
<reference evidence="8 9" key="1">
    <citation type="journal article" date="2013" name="BMC Genomics">
        <title>Genome sequencing and comparative genomics of honey bee microsporidia, Nosema apis reveal novel insights into host-parasite interactions.</title>
        <authorList>
            <person name="Chen Yp."/>
            <person name="Pettis J.S."/>
            <person name="Zhao Y."/>
            <person name="Liu X."/>
            <person name="Tallon L.J."/>
            <person name="Sadzewicz L.D."/>
            <person name="Li R."/>
            <person name="Zheng H."/>
            <person name="Huang S."/>
            <person name="Zhang X."/>
            <person name="Hamilton M.C."/>
            <person name="Pernal S.F."/>
            <person name="Melathopoulos A.P."/>
            <person name="Yan X."/>
            <person name="Evans J.D."/>
        </authorList>
    </citation>
    <scope>NUCLEOTIDE SEQUENCE [LARGE SCALE GENOMIC DNA]</scope>
    <source>
        <strain evidence="8 9">BRL 01</strain>
    </source>
</reference>
<dbReference type="VEuPathDB" id="MicrosporidiaDB:NAPIS_ORF01122"/>
<evidence type="ECO:0000256" key="1">
    <source>
        <dbReference type="ARBA" id="ARBA00004123"/>
    </source>
</evidence>
<comment type="subcellular location">
    <subcellularLocation>
        <location evidence="1">Nucleus</location>
    </subcellularLocation>
</comment>
<dbReference type="InterPro" id="IPR009071">
    <property type="entry name" value="HMG_box_dom"/>
</dbReference>
<evidence type="ECO:0000313" key="9">
    <source>
        <dbReference type="Proteomes" id="UP000053780"/>
    </source>
</evidence>
<evidence type="ECO:0000256" key="6">
    <source>
        <dbReference type="SAM" id="MobiDB-lite"/>
    </source>
</evidence>
<keyword evidence="3 4" id="KW-0539">Nucleus</keyword>
<evidence type="ECO:0000256" key="3">
    <source>
        <dbReference type="ARBA" id="ARBA00023242"/>
    </source>
</evidence>
<dbReference type="PANTHER" id="PTHR48112:SF32">
    <property type="entry name" value="HIGH MOBILITY GROUP PROTEIN B3"/>
    <property type="match status" value="1"/>
</dbReference>
<gene>
    <name evidence="8" type="ORF">NAPIS_ORF01122</name>
</gene>
<accession>T0MJZ3</accession>
<dbReference type="InterPro" id="IPR036910">
    <property type="entry name" value="HMG_box_dom_sf"/>
</dbReference>
<evidence type="ECO:0000313" key="8">
    <source>
        <dbReference type="EMBL" id="EQB61310.1"/>
    </source>
</evidence>
<dbReference type="InterPro" id="IPR050342">
    <property type="entry name" value="HMGB"/>
</dbReference>
<evidence type="ECO:0000256" key="5">
    <source>
        <dbReference type="SAM" id="Coils"/>
    </source>
</evidence>
<organism evidence="8 9">
    <name type="scientific">Vairimorpha apis BRL 01</name>
    <dbReference type="NCBI Taxonomy" id="1037528"/>
    <lineage>
        <taxon>Eukaryota</taxon>
        <taxon>Fungi</taxon>
        <taxon>Fungi incertae sedis</taxon>
        <taxon>Microsporidia</taxon>
        <taxon>Nosematidae</taxon>
        <taxon>Vairimorpha</taxon>
    </lineage>
</organism>
<feature type="DNA-binding region" description="HMG box" evidence="4">
    <location>
        <begin position="24"/>
        <end position="91"/>
    </location>
</feature>